<dbReference type="InterPro" id="IPR014016">
    <property type="entry name" value="UvrD-like_ATP-bd"/>
</dbReference>
<dbReference type="Pfam" id="PF00580">
    <property type="entry name" value="UvrD-helicase"/>
    <property type="match status" value="1"/>
</dbReference>
<dbReference type="PROSITE" id="PS51198">
    <property type="entry name" value="UVRD_HELICASE_ATP_BIND"/>
    <property type="match status" value="1"/>
</dbReference>
<keyword evidence="12" id="KW-0413">Isomerase</keyword>
<dbReference type="SUPFAM" id="SSF52540">
    <property type="entry name" value="P-loop containing nucleoside triphosphate hydrolases"/>
    <property type="match status" value="1"/>
</dbReference>
<evidence type="ECO:0000259" key="17">
    <source>
        <dbReference type="PROSITE" id="PS51198"/>
    </source>
</evidence>
<dbReference type="GO" id="GO:0008854">
    <property type="term" value="F:exodeoxyribonuclease V activity"/>
    <property type="evidence" value="ECO:0007669"/>
    <property type="project" value="InterPro"/>
</dbReference>
<dbReference type="InterPro" id="IPR038726">
    <property type="entry name" value="PDDEXK_AddAB-type"/>
</dbReference>
<dbReference type="AlphaFoldDB" id="A0A6J4LVN3"/>
<evidence type="ECO:0000256" key="15">
    <source>
        <dbReference type="ARBA" id="ARBA00048988"/>
    </source>
</evidence>
<dbReference type="InterPro" id="IPR011604">
    <property type="entry name" value="PDDEXK-like_dom_sf"/>
</dbReference>
<feature type="domain" description="UvrD-like helicase C-terminal" evidence="18">
    <location>
        <begin position="360"/>
        <end position="618"/>
    </location>
</feature>
<dbReference type="SUPFAM" id="SSF52980">
    <property type="entry name" value="Restriction endonuclease-like"/>
    <property type="match status" value="1"/>
</dbReference>
<evidence type="ECO:0000256" key="11">
    <source>
        <dbReference type="ARBA" id="ARBA00023204"/>
    </source>
</evidence>
<keyword evidence="7" id="KW-0269">Exonuclease</keyword>
<dbReference type="PANTHER" id="PTHR11070">
    <property type="entry name" value="UVRD / RECB / PCRA DNA HELICASE FAMILY MEMBER"/>
    <property type="match status" value="1"/>
</dbReference>
<evidence type="ECO:0000256" key="10">
    <source>
        <dbReference type="ARBA" id="ARBA00023125"/>
    </source>
</evidence>
<evidence type="ECO:0000256" key="1">
    <source>
        <dbReference type="ARBA" id="ARBA00022722"/>
    </source>
</evidence>
<feature type="binding site" evidence="16">
    <location>
        <begin position="22"/>
        <end position="29"/>
    </location>
    <ligand>
        <name>ATP</name>
        <dbReference type="ChEBI" id="CHEBI:30616"/>
    </ligand>
</feature>
<dbReference type="GO" id="GO:0005829">
    <property type="term" value="C:cytosol"/>
    <property type="evidence" value="ECO:0007669"/>
    <property type="project" value="TreeGrafter"/>
</dbReference>
<proteinExistence type="inferred from homology"/>
<evidence type="ECO:0000256" key="14">
    <source>
        <dbReference type="ARBA" id="ARBA00034808"/>
    </source>
</evidence>
<dbReference type="GO" id="GO:0000725">
    <property type="term" value="P:recombinational repair"/>
    <property type="evidence" value="ECO:0007669"/>
    <property type="project" value="TreeGrafter"/>
</dbReference>
<evidence type="ECO:0000259" key="18">
    <source>
        <dbReference type="PROSITE" id="PS51217"/>
    </source>
</evidence>
<keyword evidence="2" id="KW-0479">Metal-binding</keyword>
<dbReference type="InterPro" id="IPR014017">
    <property type="entry name" value="DNA_helicase_UvrD-like_C"/>
</dbReference>
<feature type="domain" description="UvrD-like helicase ATP-binding" evidence="17">
    <location>
        <begin position="1"/>
        <end position="331"/>
    </location>
</feature>
<keyword evidence="5 16" id="KW-0378">Hydrolase</keyword>
<dbReference type="Gene3D" id="3.40.50.300">
    <property type="entry name" value="P-loop containing nucleotide triphosphate hydrolases"/>
    <property type="match status" value="2"/>
</dbReference>
<keyword evidence="10" id="KW-0238">DNA-binding</keyword>
<dbReference type="GO" id="GO:0005524">
    <property type="term" value="F:ATP binding"/>
    <property type="evidence" value="ECO:0007669"/>
    <property type="project" value="UniProtKB-UniRule"/>
</dbReference>
<dbReference type="PROSITE" id="PS51217">
    <property type="entry name" value="UVRD_HELICASE_CTER"/>
    <property type="match status" value="1"/>
</dbReference>
<sequence length="1108" mass="119746">MSEAAEFDVCGPLPRGVTVLEASAGTGKTYTIAALAARYVAEGVPLDELLMVTFTRMATGELRERVRERLVSAEQGLSRALAGAAPEDDDVVRLLASGGEADVRVRRERLARALAGFDSATIATTHGFCQEVLGGLGVVGDVEPDTTFLEDISDLRQEVVDDLYVRRWHRHGDPQFGLAQAAEIARAAIDNPDAPIEPADAPAHTVEAMRVRLASAARVELDARKRRMAVMTYDDLLTRLQETLSGPDGGAAAAMLRARYSVVLVDEFQDTDPVQWEIMRTAFGGGDVTLVLIGDPKQAIYAFRGADVYAYIEAAETAGERATLRTNWRSDQGLLDAYDALFGEAKLGHEGIVYRQVRSAPGNRAALTGVVDPSPLRVRVVPRETSGVTPKGYARLESAREHVARDVAADIVGLLDSDAPIEPGDVAVLVRTNKNAARVRDALEAVDVPAVINGAGSVFGTEPAREWLRLLEAIERPAYPPRARSAALTLFLGWSTEEVAAADDDAWEAVHRRLHHWARVLRAKGVASLIEAITLEEGLPGRVLALADGERRLTDLRHVAELLHAAATAEQMGATALTAWLRERVLEAAQDNSDEERSRRLESDAQAVQVLTVHRSKGLEFPVVYYPDLWEPSPAPRRDRPAPVVFHDDRGQRTIDVGLDGPQWGDHVARHTDEQRGEDLRLAYVALTRAKHQAVVWWAGSWDSRDAALTRLLFSRDDSGNVSAAGAAVPTDEAAFARFEELRAATPGCVSVAWSRVEEVGAWAGTAAGGAALSASSFDRTLDWWWRRTSYSDLTAGTWEARVASEPEEPVVEDEGSAPTLFPDAGQGDELRAIPSLLGGMPVGTEVGTLVHRVFETVDFAANDLEGEIAMNVEAAQARRRVELGDLGSVIAGLHAAIETPLGPAVGGARLRDVARADRLDELVFELPLVGGDHPAGPALTLRAIGDVLRQSLPPGDPLAGYADRLLDPGLRESVRGYLTGSIDLVVRLGDGRFAIADYKTNWLAPRGEALTAWHHRPAALTAEMHHGHYGLQALLYVVALHRYLRWRLPGYSADRHLAGVLYLFVRGMSGADTPVVDGMPCGVFTWQPPAALVEALSDVLDRGEAAP</sequence>
<comment type="catalytic activity">
    <reaction evidence="13">
        <text>Couples ATP hydrolysis with the unwinding of duplex DNA by translocating in the 3'-5' direction.</text>
        <dbReference type="EC" id="5.6.2.4"/>
    </reaction>
</comment>
<dbReference type="InterPro" id="IPR004586">
    <property type="entry name" value="RecB"/>
</dbReference>
<dbReference type="InterPro" id="IPR011335">
    <property type="entry name" value="Restrct_endonuc-II-like"/>
</dbReference>
<dbReference type="Pfam" id="PF12705">
    <property type="entry name" value="PDDEXK_1"/>
    <property type="match status" value="1"/>
</dbReference>
<keyword evidence="3 16" id="KW-0547">Nucleotide-binding</keyword>
<evidence type="ECO:0000256" key="9">
    <source>
        <dbReference type="ARBA" id="ARBA00022842"/>
    </source>
</evidence>
<evidence type="ECO:0000256" key="5">
    <source>
        <dbReference type="ARBA" id="ARBA00022801"/>
    </source>
</evidence>
<feature type="non-terminal residue" evidence="19">
    <location>
        <position position="1108"/>
    </location>
</feature>
<protein>
    <recommendedName>
        <fullName evidence="14">DNA 3'-5' helicase</fullName>
        <ecNumber evidence="14">5.6.2.4</ecNumber>
    </recommendedName>
</protein>
<keyword evidence="1" id="KW-0540">Nuclease</keyword>
<organism evidence="19">
    <name type="scientific">uncultured Gemmatimonadaceae bacterium</name>
    <dbReference type="NCBI Taxonomy" id="246130"/>
    <lineage>
        <taxon>Bacteria</taxon>
        <taxon>Pseudomonadati</taxon>
        <taxon>Gemmatimonadota</taxon>
        <taxon>Gemmatimonadia</taxon>
        <taxon>Gemmatimonadales</taxon>
        <taxon>Gemmatimonadaceae</taxon>
        <taxon>environmental samples</taxon>
    </lineage>
</organism>
<evidence type="ECO:0000256" key="8">
    <source>
        <dbReference type="ARBA" id="ARBA00022840"/>
    </source>
</evidence>
<keyword evidence="6 16" id="KW-0347">Helicase</keyword>
<evidence type="ECO:0000313" key="19">
    <source>
        <dbReference type="EMBL" id="CAA9342819.1"/>
    </source>
</evidence>
<dbReference type="Gene3D" id="3.90.320.10">
    <property type="match status" value="1"/>
</dbReference>
<dbReference type="InterPro" id="IPR027417">
    <property type="entry name" value="P-loop_NTPase"/>
</dbReference>
<evidence type="ECO:0000256" key="2">
    <source>
        <dbReference type="ARBA" id="ARBA00022723"/>
    </source>
</evidence>
<evidence type="ECO:0000256" key="4">
    <source>
        <dbReference type="ARBA" id="ARBA00022763"/>
    </source>
</evidence>
<dbReference type="InterPro" id="IPR000212">
    <property type="entry name" value="DNA_helicase_UvrD/REP"/>
</dbReference>
<dbReference type="GO" id="GO:0003677">
    <property type="term" value="F:DNA binding"/>
    <property type="evidence" value="ECO:0007669"/>
    <property type="project" value="UniProtKB-KW"/>
</dbReference>
<evidence type="ECO:0000256" key="12">
    <source>
        <dbReference type="ARBA" id="ARBA00023235"/>
    </source>
</evidence>
<name>A0A6J4LVN3_9BACT</name>
<gene>
    <name evidence="19" type="ORF">AVDCRST_MAG11-3055</name>
</gene>
<dbReference type="HAMAP" id="MF_01485">
    <property type="entry name" value="RecB"/>
    <property type="match status" value="1"/>
</dbReference>
<keyword evidence="8 16" id="KW-0067">ATP-binding</keyword>
<reference evidence="19" key="1">
    <citation type="submission" date="2020-02" db="EMBL/GenBank/DDBJ databases">
        <authorList>
            <person name="Meier V. D."/>
        </authorList>
    </citation>
    <scope>NUCLEOTIDE SEQUENCE</scope>
    <source>
        <strain evidence="19">AVDCRST_MAG11</strain>
    </source>
</reference>
<evidence type="ECO:0000256" key="6">
    <source>
        <dbReference type="ARBA" id="ARBA00022806"/>
    </source>
</evidence>
<keyword evidence="9" id="KW-0460">Magnesium</keyword>
<comment type="catalytic activity">
    <reaction evidence="15">
        <text>ATP + H2O = ADP + phosphate + H(+)</text>
        <dbReference type="Rhea" id="RHEA:13065"/>
        <dbReference type="ChEBI" id="CHEBI:15377"/>
        <dbReference type="ChEBI" id="CHEBI:15378"/>
        <dbReference type="ChEBI" id="CHEBI:30616"/>
        <dbReference type="ChEBI" id="CHEBI:43474"/>
        <dbReference type="ChEBI" id="CHEBI:456216"/>
        <dbReference type="EC" id="5.6.2.4"/>
    </reaction>
</comment>
<dbReference type="CDD" id="cd22352">
    <property type="entry name" value="RecB_C-like"/>
    <property type="match status" value="1"/>
</dbReference>
<dbReference type="EMBL" id="CADCTU010000665">
    <property type="protein sequence ID" value="CAA9342819.1"/>
    <property type="molecule type" value="Genomic_DNA"/>
</dbReference>
<dbReference type="GO" id="GO:0046872">
    <property type="term" value="F:metal ion binding"/>
    <property type="evidence" value="ECO:0007669"/>
    <property type="project" value="UniProtKB-KW"/>
</dbReference>
<evidence type="ECO:0000256" key="16">
    <source>
        <dbReference type="PROSITE-ProRule" id="PRU00560"/>
    </source>
</evidence>
<evidence type="ECO:0000256" key="7">
    <source>
        <dbReference type="ARBA" id="ARBA00022839"/>
    </source>
</evidence>
<dbReference type="Pfam" id="PF13361">
    <property type="entry name" value="UvrD_C"/>
    <property type="match status" value="1"/>
</dbReference>
<accession>A0A6J4LVN3</accession>
<dbReference type="GO" id="GO:0043138">
    <property type="term" value="F:3'-5' DNA helicase activity"/>
    <property type="evidence" value="ECO:0007669"/>
    <property type="project" value="UniProtKB-EC"/>
</dbReference>
<evidence type="ECO:0000256" key="3">
    <source>
        <dbReference type="ARBA" id="ARBA00022741"/>
    </source>
</evidence>
<keyword evidence="4" id="KW-0227">DNA damage</keyword>
<dbReference type="GO" id="GO:0009338">
    <property type="term" value="C:exodeoxyribonuclease V complex"/>
    <property type="evidence" value="ECO:0007669"/>
    <property type="project" value="TreeGrafter"/>
</dbReference>
<dbReference type="Gene3D" id="1.10.486.10">
    <property type="entry name" value="PCRA, domain 4"/>
    <property type="match status" value="1"/>
</dbReference>
<keyword evidence="11" id="KW-0234">DNA repair</keyword>
<dbReference type="PANTHER" id="PTHR11070:SF23">
    <property type="entry name" value="RECBCD ENZYME SUBUNIT RECB"/>
    <property type="match status" value="1"/>
</dbReference>
<dbReference type="EC" id="5.6.2.4" evidence="14"/>
<evidence type="ECO:0000256" key="13">
    <source>
        <dbReference type="ARBA" id="ARBA00034617"/>
    </source>
</evidence>